<gene>
    <name evidence="4" type="ORF">H2O64_06530</name>
</gene>
<dbReference type="PANTHER" id="PTHR30273:SF2">
    <property type="entry name" value="PROTEIN FECR"/>
    <property type="match status" value="1"/>
</dbReference>
<feature type="domain" description="FecR protein" evidence="2">
    <location>
        <begin position="103"/>
        <end position="192"/>
    </location>
</feature>
<dbReference type="Pfam" id="PF16344">
    <property type="entry name" value="FecR_C"/>
    <property type="match status" value="1"/>
</dbReference>
<dbReference type="Gene3D" id="3.55.50.30">
    <property type="match status" value="1"/>
</dbReference>
<accession>A0ABR7Q6Y8</accession>
<sequence>MENKKNNETDLAKWLSGELSPTEKDAFEQSEDYKAYAKIINAMEKLSDPAYDEDEVLSKIKEKIASQPKVRKLNIRYMYGAAASLILLIGLYFFLNNTTKPFQTDFGQQLAVILPDGSEIILNSKTTLHYDKDSFINNRILQLDGEAYFKVTKGSPFKVVTNEGTVEVLGTQFNVDTNDDFFEVKCYSGKVRVTNDQKAERILTKGNAHRTYNNMATNWDFDPTNASWISGENTFTNTPLLQVIDALEDQYEIEIKNSETFKDEYFTGRFSNTDRDLALKTVFGAMNIAYELNDNSVKLSKK</sequence>
<dbReference type="EMBL" id="JACGWS010000003">
    <property type="protein sequence ID" value="MBC8754320.1"/>
    <property type="molecule type" value="Genomic_DNA"/>
</dbReference>
<comment type="caution">
    <text evidence="4">The sequence shown here is derived from an EMBL/GenBank/DDBJ whole genome shotgun (WGS) entry which is preliminary data.</text>
</comment>
<dbReference type="Pfam" id="PF04773">
    <property type="entry name" value="FecR"/>
    <property type="match status" value="1"/>
</dbReference>
<dbReference type="RefSeq" id="WP_187561363.1">
    <property type="nucleotide sequence ID" value="NZ_JACGWS010000003.1"/>
</dbReference>
<evidence type="ECO:0000259" key="2">
    <source>
        <dbReference type="Pfam" id="PF04773"/>
    </source>
</evidence>
<keyword evidence="5" id="KW-1185">Reference proteome</keyword>
<organism evidence="4 5">
    <name type="scientific">Kordia aestuariivivens</name>
    <dbReference type="NCBI Taxonomy" id="2759037"/>
    <lineage>
        <taxon>Bacteria</taxon>
        <taxon>Pseudomonadati</taxon>
        <taxon>Bacteroidota</taxon>
        <taxon>Flavobacteriia</taxon>
        <taxon>Flavobacteriales</taxon>
        <taxon>Flavobacteriaceae</taxon>
        <taxon>Kordia</taxon>
    </lineage>
</organism>
<dbReference type="InterPro" id="IPR032508">
    <property type="entry name" value="FecR_C"/>
</dbReference>
<dbReference type="PANTHER" id="PTHR30273">
    <property type="entry name" value="PERIPLASMIC SIGNAL SENSOR AND SIGMA FACTOR ACTIVATOR FECR-RELATED"/>
    <property type="match status" value="1"/>
</dbReference>
<feature type="transmembrane region" description="Helical" evidence="1">
    <location>
        <begin position="77"/>
        <end position="95"/>
    </location>
</feature>
<dbReference type="Gene3D" id="2.60.120.1440">
    <property type="match status" value="1"/>
</dbReference>
<feature type="domain" description="Protein FecR C-terminal" evidence="3">
    <location>
        <begin position="234"/>
        <end position="297"/>
    </location>
</feature>
<evidence type="ECO:0000313" key="4">
    <source>
        <dbReference type="EMBL" id="MBC8754320.1"/>
    </source>
</evidence>
<proteinExistence type="predicted"/>
<evidence type="ECO:0000259" key="3">
    <source>
        <dbReference type="Pfam" id="PF16344"/>
    </source>
</evidence>
<dbReference type="Proteomes" id="UP000619238">
    <property type="component" value="Unassembled WGS sequence"/>
</dbReference>
<keyword evidence="1" id="KW-0472">Membrane</keyword>
<reference evidence="4 5" key="1">
    <citation type="submission" date="2020-07" db="EMBL/GenBank/DDBJ databases">
        <title>Description of Kordia aestuariivivens sp. nov., isolated from a tidal flat.</title>
        <authorList>
            <person name="Park S."/>
            <person name="Yoon J.-H."/>
        </authorList>
    </citation>
    <scope>NUCLEOTIDE SEQUENCE [LARGE SCALE GENOMIC DNA]</scope>
    <source>
        <strain evidence="4 5">YSTF-M3</strain>
    </source>
</reference>
<keyword evidence="1" id="KW-1133">Transmembrane helix</keyword>
<keyword evidence="1" id="KW-0812">Transmembrane</keyword>
<evidence type="ECO:0000313" key="5">
    <source>
        <dbReference type="Proteomes" id="UP000619238"/>
    </source>
</evidence>
<dbReference type="InterPro" id="IPR006860">
    <property type="entry name" value="FecR"/>
</dbReference>
<evidence type="ECO:0000256" key="1">
    <source>
        <dbReference type="SAM" id="Phobius"/>
    </source>
</evidence>
<protein>
    <submittedName>
        <fullName evidence="4">FecR family protein</fullName>
    </submittedName>
</protein>
<dbReference type="PIRSF" id="PIRSF018266">
    <property type="entry name" value="FecR"/>
    <property type="match status" value="1"/>
</dbReference>
<dbReference type="InterPro" id="IPR012373">
    <property type="entry name" value="Ferrdict_sens_TM"/>
</dbReference>
<name>A0ABR7Q6Y8_9FLAO</name>